<comment type="cofactor">
    <cofactor evidence="7">
        <name>Zn(2+)</name>
        <dbReference type="ChEBI" id="CHEBI:29105"/>
    </cofactor>
    <text evidence="7">Binds 1 zinc ion.</text>
</comment>
<accession>A0A1F4V583</accession>
<dbReference type="Pfam" id="PF22811">
    <property type="entry name" value="Zn_ribbon_NrdR"/>
    <property type="match status" value="1"/>
</dbReference>
<dbReference type="EMBL" id="MEVH01000004">
    <property type="protein sequence ID" value="OGC52286.1"/>
    <property type="molecule type" value="Genomic_DNA"/>
</dbReference>
<keyword evidence="5 7" id="KW-0238">DNA-binding</keyword>
<keyword evidence="6 7" id="KW-0804">Transcription</keyword>
<dbReference type="PANTHER" id="PTHR30455:SF2">
    <property type="entry name" value="TRANSCRIPTIONAL REPRESSOR NRDR"/>
    <property type="match status" value="1"/>
</dbReference>
<dbReference type="InterPro" id="IPR003796">
    <property type="entry name" value="RNR_NrdR-like"/>
</dbReference>
<dbReference type="PANTHER" id="PTHR30455">
    <property type="entry name" value="TRANSCRIPTIONAL REPRESSOR NRDR"/>
    <property type="match status" value="1"/>
</dbReference>
<keyword evidence="2 7" id="KW-0547">Nucleotide-binding</keyword>
<keyword evidence="4 7" id="KW-0805">Transcription regulation</keyword>
<proteinExistence type="inferred from homology"/>
<name>A0A1F4V583_UNCKA</name>
<organism evidence="9 10">
    <name type="scientific">candidate division WWE3 bacterium RIFCSPLOWO2_01_FULL_39_13</name>
    <dbReference type="NCBI Taxonomy" id="1802624"/>
    <lineage>
        <taxon>Bacteria</taxon>
        <taxon>Katanobacteria</taxon>
    </lineage>
</organism>
<comment type="similarity">
    <text evidence="7">Belongs to the NrdR family.</text>
</comment>
<dbReference type="HAMAP" id="MF_00440">
    <property type="entry name" value="NrdR"/>
    <property type="match status" value="1"/>
</dbReference>
<dbReference type="Proteomes" id="UP000178771">
    <property type="component" value="Unassembled WGS sequence"/>
</dbReference>
<keyword evidence="7" id="KW-0862">Zinc</keyword>
<evidence type="ECO:0000256" key="3">
    <source>
        <dbReference type="ARBA" id="ARBA00022840"/>
    </source>
</evidence>
<dbReference type="GO" id="GO:0005524">
    <property type="term" value="F:ATP binding"/>
    <property type="evidence" value="ECO:0007669"/>
    <property type="project" value="UniProtKB-UniRule"/>
</dbReference>
<dbReference type="GO" id="GO:0045892">
    <property type="term" value="P:negative regulation of DNA-templated transcription"/>
    <property type="evidence" value="ECO:0007669"/>
    <property type="project" value="UniProtKB-UniRule"/>
</dbReference>
<comment type="caution">
    <text evidence="9">The sequence shown here is derived from an EMBL/GenBank/DDBJ whole genome shotgun (WGS) entry which is preliminary data.</text>
</comment>
<evidence type="ECO:0000259" key="8">
    <source>
        <dbReference type="PROSITE" id="PS51161"/>
    </source>
</evidence>
<dbReference type="Pfam" id="PF03477">
    <property type="entry name" value="ATP-cone"/>
    <property type="match status" value="1"/>
</dbReference>
<dbReference type="GO" id="GO:0003677">
    <property type="term" value="F:DNA binding"/>
    <property type="evidence" value="ECO:0007669"/>
    <property type="project" value="UniProtKB-KW"/>
</dbReference>
<comment type="function">
    <text evidence="7">Negatively regulates transcription of bacterial ribonucleotide reductase nrd genes and operons by binding to NrdR-boxes.</text>
</comment>
<dbReference type="PROSITE" id="PS51161">
    <property type="entry name" value="ATP_CONE"/>
    <property type="match status" value="1"/>
</dbReference>
<evidence type="ECO:0000256" key="1">
    <source>
        <dbReference type="ARBA" id="ARBA00022491"/>
    </source>
</evidence>
<dbReference type="STRING" id="1802624.A2982_00400"/>
<evidence type="ECO:0000256" key="5">
    <source>
        <dbReference type="ARBA" id="ARBA00023125"/>
    </source>
</evidence>
<feature type="zinc finger region" evidence="7">
    <location>
        <begin position="3"/>
        <end position="34"/>
    </location>
</feature>
<evidence type="ECO:0000256" key="7">
    <source>
        <dbReference type="HAMAP-Rule" id="MF_00440"/>
    </source>
</evidence>
<dbReference type="NCBIfam" id="TIGR00244">
    <property type="entry name" value="transcriptional regulator NrdR"/>
    <property type="match status" value="1"/>
</dbReference>
<reference evidence="9 10" key="1">
    <citation type="journal article" date="2016" name="Nat. Commun.">
        <title>Thousands of microbial genomes shed light on interconnected biogeochemical processes in an aquifer system.</title>
        <authorList>
            <person name="Anantharaman K."/>
            <person name="Brown C.T."/>
            <person name="Hug L.A."/>
            <person name="Sharon I."/>
            <person name="Castelle C.J."/>
            <person name="Probst A.J."/>
            <person name="Thomas B.C."/>
            <person name="Singh A."/>
            <person name="Wilkins M.J."/>
            <person name="Karaoz U."/>
            <person name="Brodie E.L."/>
            <person name="Williams K.H."/>
            <person name="Hubbard S.S."/>
            <person name="Banfield J.F."/>
        </authorList>
    </citation>
    <scope>NUCLEOTIDE SEQUENCE [LARGE SCALE GENOMIC DNA]</scope>
</reference>
<evidence type="ECO:0000313" key="10">
    <source>
        <dbReference type="Proteomes" id="UP000178771"/>
    </source>
</evidence>
<feature type="domain" description="ATP-cone" evidence="8">
    <location>
        <begin position="49"/>
        <end position="138"/>
    </location>
</feature>
<sequence length="147" mass="17219">MLCPYCRNAETRVVDKRDSADEPVSRRRRECTRCSKRFTTYERLEDLPIKVVKKDGSLQDYDRDKIKRGIRIASQKRLADENINSMVDDIEMKILNRKSTKVAASDIGRMVLTRLKSSDKIAYMRFASVFLDFSGIEEFKEELEKIK</sequence>
<protein>
    <recommendedName>
        <fullName evidence="7">Transcriptional repressor NrdR</fullName>
    </recommendedName>
</protein>
<evidence type="ECO:0000256" key="4">
    <source>
        <dbReference type="ARBA" id="ARBA00023015"/>
    </source>
</evidence>
<evidence type="ECO:0000256" key="2">
    <source>
        <dbReference type="ARBA" id="ARBA00022741"/>
    </source>
</evidence>
<keyword evidence="7" id="KW-0863">Zinc-finger</keyword>
<keyword evidence="7" id="KW-0479">Metal-binding</keyword>
<evidence type="ECO:0000313" key="9">
    <source>
        <dbReference type="EMBL" id="OGC52286.1"/>
    </source>
</evidence>
<dbReference type="GO" id="GO:0008270">
    <property type="term" value="F:zinc ion binding"/>
    <property type="evidence" value="ECO:0007669"/>
    <property type="project" value="UniProtKB-UniRule"/>
</dbReference>
<dbReference type="AlphaFoldDB" id="A0A1F4V583"/>
<evidence type="ECO:0000256" key="6">
    <source>
        <dbReference type="ARBA" id="ARBA00023163"/>
    </source>
</evidence>
<keyword evidence="1 7" id="KW-0678">Repressor</keyword>
<gene>
    <name evidence="7" type="primary">nrdR</name>
    <name evidence="9" type="ORF">A2982_00400</name>
</gene>
<keyword evidence="3 7" id="KW-0067">ATP-binding</keyword>
<dbReference type="InterPro" id="IPR055173">
    <property type="entry name" value="NrdR-like_N"/>
</dbReference>
<dbReference type="InterPro" id="IPR005144">
    <property type="entry name" value="ATP-cone_dom"/>
</dbReference>